<proteinExistence type="predicted"/>
<organism evidence="2 4">
    <name type="scientific">Pseudolycoriella hygida</name>
    <dbReference type="NCBI Taxonomy" id="35572"/>
    <lineage>
        <taxon>Eukaryota</taxon>
        <taxon>Metazoa</taxon>
        <taxon>Ecdysozoa</taxon>
        <taxon>Arthropoda</taxon>
        <taxon>Hexapoda</taxon>
        <taxon>Insecta</taxon>
        <taxon>Pterygota</taxon>
        <taxon>Neoptera</taxon>
        <taxon>Endopterygota</taxon>
        <taxon>Diptera</taxon>
        <taxon>Nematocera</taxon>
        <taxon>Sciaroidea</taxon>
        <taxon>Sciaridae</taxon>
        <taxon>Pseudolycoriella</taxon>
    </lineage>
</organism>
<feature type="transmembrane region" description="Helical" evidence="1">
    <location>
        <begin position="13"/>
        <end position="35"/>
    </location>
</feature>
<dbReference type="AlphaFoldDB" id="A0A9Q0RUD7"/>
<evidence type="ECO:0000313" key="4">
    <source>
        <dbReference type="Proteomes" id="UP001151699"/>
    </source>
</evidence>
<evidence type="ECO:0000256" key="1">
    <source>
        <dbReference type="SAM" id="Phobius"/>
    </source>
</evidence>
<evidence type="ECO:0000313" key="3">
    <source>
        <dbReference type="EMBL" id="KAJ6634133.1"/>
    </source>
</evidence>
<feature type="transmembrane region" description="Helical" evidence="1">
    <location>
        <begin position="185"/>
        <end position="206"/>
    </location>
</feature>
<dbReference type="OrthoDB" id="7778890at2759"/>
<keyword evidence="1" id="KW-0472">Membrane</keyword>
<reference evidence="2" key="1">
    <citation type="submission" date="2022-07" db="EMBL/GenBank/DDBJ databases">
        <authorList>
            <person name="Trinca V."/>
            <person name="Uliana J.V.C."/>
            <person name="Torres T.T."/>
            <person name="Ward R.J."/>
            <person name="Monesi N."/>
        </authorList>
    </citation>
    <scope>NUCLEOTIDE SEQUENCE</scope>
    <source>
        <strain evidence="2">HSMRA1968</strain>
        <tissue evidence="2">Whole embryos</tissue>
    </source>
</reference>
<keyword evidence="1" id="KW-0812">Transmembrane</keyword>
<dbReference type="EMBL" id="WJQU01003469">
    <property type="protein sequence ID" value="KAJ6624619.1"/>
    <property type="molecule type" value="Genomic_DNA"/>
</dbReference>
<dbReference type="Proteomes" id="UP001151699">
    <property type="component" value="Unassembled WGS sequence"/>
</dbReference>
<evidence type="ECO:0000313" key="2">
    <source>
        <dbReference type="EMBL" id="KAJ6624619.1"/>
    </source>
</evidence>
<comment type="caution">
    <text evidence="2">The sequence shown here is derived from an EMBL/GenBank/DDBJ whole genome shotgun (WGS) entry which is preliminary data.</text>
</comment>
<feature type="transmembrane region" description="Helical" evidence="1">
    <location>
        <begin position="249"/>
        <end position="270"/>
    </location>
</feature>
<dbReference type="PROSITE" id="PS51257">
    <property type="entry name" value="PROKAR_LIPOPROTEIN"/>
    <property type="match status" value="1"/>
</dbReference>
<feature type="transmembrane region" description="Helical" evidence="1">
    <location>
        <begin position="152"/>
        <end position="173"/>
    </location>
</feature>
<gene>
    <name evidence="3" type="ORF">Bhyg_17577</name>
    <name evidence="2" type="ORF">Bhyg_17709</name>
</gene>
<keyword evidence="1" id="KW-1133">Transmembrane helix</keyword>
<keyword evidence="4" id="KW-1185">Reference proteome</keyword>
<sequence>MNERPDYIDINDLMGTSLLATGCFILILLSAMEMCQYCKVLNYKRSLDESMNKANLGKTLVLNRKQLIASFDASHRPGYAVVKIRDSQKSPSFWLVFLKLKGAMLFSSVIMDYSVRATNLHNHMENFSFIQWITFAGCGMALLAYTFFNKNVLFYLFCACQLLGLIAAVVVYSNENNLMEASVPLWMYYVFMGAGYCIADIVLVEISSIQKTEVVLSIGYLVEFLPVTVIQYCRFYAPSAVYYIDNPVLTFKAHVISFICATVVLMLLFLMNMPKTQGKSLLDIRNNIFGIKLIKQLTLPVDEFRSFNYPRRTEPPVTTTYPFEIAPTYPRQKKSNVPTAPAPTALPLSIINPYKLPASASTSDANRRQDGIYRNIPDGNVGVGMNRETDFHLMNASNVVPTAVVGGIFLGAMSSNL</sequence>
<protein>
    <submittedName>
        <fullName evidence="2">Uncharacterized protein</fullName>
    </submittedName>
</protein>
<dbReference type="EMBL" id="WJQU01000975">
    <property type="protein sequence ID" value="KAJ6634133.1"/>
    <property type="molecule type" value="Genomic_DNA"/>
</dbReference>
<accession>A0A9Q0RUD7</accession>
<feature type="transmembrane region" description="Helical" evidence="1">
    <location>
        <begin position="218"/>
        <end position="237"/>
    </location>
</feature>
<name>A0A9Q0RUD7_9DIPT</name>
<feature type="transmembrane region" description="Helical" evidence="1">
    <location>
        <begin position="93"/>
        <end position="115"/>
    </location>
</feature>
<feature type="transmembrane region" description="Helical" evidence="1">
    <location>
        <begin position="127"/>
        <end position="145"/>
    </location>
</feature>